<name>A0A2I0R2J9_9FLAO</name>
<accession>A0A2I0R2J9</accession>
<dbReference type="InterPro" id="IPR005532">
    <property type="entry name" value="SUMF_dom"/>
</dbReference>
<dbReference type="OrthoDB" id="662753at2"/>
<evidence type="ECO:0000259" key="2">
    <source>
        <dbReference type="Pfam" id="PF03781"/>
    </source>
</evidence>
<evidence type="ECO:0000259" key="3">
    <source>
        <dbReference type="Pfam" id="PF20009"/>
    </source>
</evidence>
<dbReference type="SUPFAM" id="SSF56436">
    <property type="entry name" value="C-type lectin-like"/>
    <property type="match status" value="1"/>
</dbReference>
<evidence type="ECO:0000313" key="5">
    <source>
        <dbReference type="Proteomes" id="UP000236654"/>
    </source>
</evidence>
<feature type="domain" description="Sulfatase-modifying factor enzyme-like" evidence="2">
    <location>
        <begin position="204"/>
        <end position="488"/>
    </location>
</feature>
<dbReference type="InterPro" id="IPR045474">
    <property type="entry name" value="GEVED"/>
</dbReference>
<dbReference type="Pfam" id="PF03781">
    <property type="entry name" value="FGE-sulfatase"/>
    <property type="match status" value="1"/>
</dbReference>
<dbReference type="InterPro" id="IPR051043">
    <property type="entry name" value="Sulfatase_Mod_Factor_Kinase"/>
</dbReference>
<dbReference type="EMBL" id="PJNI01000008">
    <property type="protein sequence ID" value="PKR80808.1"/>
    <property type="molecule type" value="Genomic_DNA"/>
</dbReference>
<dbReference type="RefSeq" id="WP_101334590.1">
    <property type="nucleotide sequence ID" value="NZ_PJNI01000008.1"/>
</dbReference>
<protein>
    <submittedName>
        <fullName evidence="4">Uncharacterized protein</fullName>
    </submittedName>
</protein>
<dbReference type="AlphaFoldDB" id="A0A2I0R2J9"/>
<organism evidence="4 5">
    <name type="scientific">Brumimicrobium salinarum</name>
    <dbReference type="NCBI Taxonomy" id="2058658"/>
    <lineage>
        <taxon>Bacteria</taxon>
        <taxon>Pseudomonadati</taxon>
        <taxon>Bacteroidota</taxon>
        <taxon>Flavobacteriia</taxon>
        <taxon>Flavobacteriales</taxon>
        <taxon>Crocinitomicaceae</taxon>
        <taxon>Brumimicrobium</taxon>
    </lineage>
</organism>
<feature type="signal peptide" evidence="1">
    <location>
        <begin position="1"/>
        <end position="21"/>
    </location>
</feature>
<dbReference type="SUPFAM" id="SSF117074">
    <property type="entry name" value="Hypothetical protein PA1324"/>
    <property type="match status" value="1"/>
</dbReference>
<comment type="caution">
    <text evidence="4">The sequence shown here is derived from an EMBL/GenBank/DDBJ whole genome shotgun (WGS) entry which is preliminary data.</text>
</comment>
<dbReference type="GO" id="GO:0120147">
    <property type="term" value="F:formylglycine-generating oxidase activity"/>
    <property type="evidence" value="ECO:0007669"/>
    <property type="project" value="TreeGrafter"/>
</dbReference>
<dbReference type="Pfam" id="PF20009">
    <property type="entry name" value="GEVED"/>
    <property type="match status" value="1"/>
</dbReference>
<keyword evidence="5" id="KW-1185">Reference proteome</keyword>
<proteinExistence type="predicted"/>
<gene>
    <name evidence="4" type="ORF">CW751_08550</name>
</gene>
<dbReference type="Gene3D" id="3.90.1580.10">
    <property type="entry name" value="paralog of FGE (formylglycine-generating enzyme)"/>
    <property type="match status" value="1"/>
</dbReference>
<feature type="domain" description="GEVED" evidence="3">
    <location>
        <begin position="542"/>
        <end position="624"/>
    </location>
</feature>
<keyword evidence="1" id="KW-0732">Signal</keyword>
<sequence>MKKYKLLLVFVFTLLCNTILASNVQITNVTRPANDILKFDVSWENSWYLNTSPNNWDAVWVFIKAQDCNTELKEWKHADVSTNSSDHNVSGGILQVDAVTDGKGVFIRRTNHGFGNIPTASVEVKLQNATYPNNGTVNFEVLGIEMVAVLTGDFQVGNAHEATHSFETTTISSENAINSGALIKNTNNKSSNATLPNDFPKGYDQFYIMKYEISQNQYAKFLNLLSYNQQFFRTSNPPTASPNTNALSDQPNGIRYRNGIILTAPGSVSNGAEYGADYNDNTTVNESDDGQSIACNFLKWTDLLAYLDWAALRPMTELEYEKACRGENSAVTDEYAWGNKIVHGAKSISINNDGQGSETSTTTAPANHGVAAVLGKNETSSGPLRVGFAASQGSPTRLSAGASYWGVLDLTGNVWEQTVSAGFESSNISSFTGGLGDGEITSDGKANQADWELDPLYSLVKGGSWMSGALLPDSAYCFPTSNSNKKNINYHISRFRLANVDHSTPYTDTIYNDYTAQVEPILMYPGQPYTPYVTVSNGYRPYVRVWIDENNNGQFESTERVSYYGTSGTINGEFAIPDISVSLPPGSYRLRVAYSQYYAPSANGCDPANGNYWSSGSEIEDYTLVVGGLDPVGSRVNIGDTKFNADRHPATGGRGVRQF</sequence>
<evidence type="ECO:0000256" key="1">
    <source>
        <dbReference type="SAM" id="SignalP"/>
    </source>
</evidence>
<dbReference type="InterPro" id="IPR042095">
    <property type="entry name" value="SUMF_sf"/>
</dbReference>
<reference evidence="4 5" key="1">
    <citation type="submission" date="2017-12" db="EMBL/GenBank/DDBJ databases">
        <title>The draft genome sequence of Brumimicrobium saltpan LHR20.</title>
        <authorList>
            <person name="Do Z.-J."/>
            <person name="Luo H.-R."/>
        </authorList>
    </citation>
    <scope>NUCLEOTIDE SEQUENCE [LARGE SCALE GENOMIC DNA]</scope>
    <source>
        <strain evidence="4 5">LHR20</strain>
    </source>
</reference>
<evidence type="ECO:0000313" key="4">
    <source>
        <dbReference type="EMBL" id="PKR80808.1"/>
    </source>
</evidence>
<dbReference type="PANTHER" id="PTHR23150:SF19">
    <property type="entry name" value="FORMYLGLYCINE-GENERATING ENZYME"/>
    <property type="match status" value="1"/>
</dbReference>
<dbReference type="Proteomes" id="UP000236654">
    <property type="component" value="Unassembled WGS sequence"/>
</dbReference>
<dbReference type="InterPro" id="IPR016187">
    <property type="entry name" value="CTDL_fold"/>
</dbReference>
<dbReference type="PANTHER" id="PTHR23150">
    <property type="entry name" value="SULFATASE MODIFYING FACTOR 1, 2"/>
    <property type="match status" value="1"/>
</dbReference>
<feature type="chain" id="PRO_5014144477" evidence="1">
    <location>
        <begin position="22"/>
        <end position="659"/>
    </location>
</feature>